<proteinExistence type="predicted"/>
<dbReference type="GO" id="GO:0030833">
    <property type="term" value="P:regulation of actin filament polymerization"/>
    <property type="evidence" value="ECO:0007669"/>
    <property type="project" value="TreeGrafter"/>
</dbReference>
<feature type="region of interest" description="Disordered" evidence="1">
    <location>
        <begin position="541"/>
        <end position="750"/>
    </location>
</feature>
<name>A0A9W7TGH8_TRIRA</name>
<comment type="caution">
    <text evidence="3">The sequence shown here is derived from an EMBL/GenBank/DDBJ whole genome shotgun (WGS) entry which is preliminary data.</text>
</comment>
<dbReference type="Gene3D" id="3.40.20.10">
    <property type="entry name" value="Severin"/>
    <property type="match status" value="1"/>
</dbReference>
<feature type="compositionally biased region" description="Pro residues" evidence="1">
    <location>
        <begin position="541"/>
        <end position="553"/>
    </location>
</feature>
<feature type="compositionally biased region" description="Basic and acidic residues" evidence="1">
    <location>
        <begin position="896"/>
        <end position="910"/>
    </location>
</feature>
<accession>A0A9W7TGH8</accession>
<feature type="compositionally biased region" description="Acidic residues" evidence="1">
    <location>
        <begin position="885"/>
        <end position="895"/>
    </location>
</feature>
<dbReference type="GO" id="GO:0061003">
    <property type="term" value="P:positive regulation of dendritic spine morphogenesis"/>
    <property type="evidence" value="ECO:0007669"/>
    <property type="project" value="TreeGrafter"/>
</dbReference>
<feature type="domain" description="ADF-H" evidence="2">
    <location>
        <begin position="8"/>
        <end position="134"/>
    </location>
</feature>
<feature type="region of interest" description="Disordered" evidence="1">
    <location>
        <begin position="338"/>
        <end position="367"/>
    </location>
</feature>
<sequence>MKSMREINLDTYSLSLLTAKEDILNPRSSTNWALFAYDGIMNRLKLADSGVGGLKELMTKLHPRRSLYGMCRVGTKQSLIVMILWVGIEVDEYRRAECASHLPAIRAFFREVQIFLPAHTLDEMTEERMCTLASKAAMVMQGPRQRPGLRREDRQETVGTNYKRTIAAAETLRIQRESFWAQAEREEDERRKEEQQRAAEDRRQREIERLRQERREAMERKRKMMEREQKIKEQRRIQAQMEAEERKRERIKWKCQEREREDEEARARYLRSESEEKAAEAAALVSQRTTNPREFFRQLSSSSIVNSDSQTSSPYPVRNPYRRLHHSQTDNVFIFNEPSSFTPPSPHRSTAASPYLPSTPTSKSPTLVFPSSLHSPEMVSPTISKQNIPQDCAMVPSRSQIYLSSPQQTESSYKVTAYAMPPSILQLQAKPSASMNAESEIKKTITAILDSLVFYPPPPTKEELRLDNRGLDEAKPTDKLSSPLSHFEFSPKPSEDFSETSMQTQPDVNLSCQSVSDALTSSPSQSSPVSLVPSCLLVPQPPSRPLPALPISPPTLKDLESDRDFPASVRSMVEEEEIEGEDGETVEKEWIHEETVREIRDEENEAVEEGKGGEMREDREEMNAGQEEPDGKNMEKHDDKNALEETESEYVQDGKNIDKSETEKTQRGQIMKECEKANKIMEESENGKEPNETIMEDSESMKYQDGEILEESESEKNQEEKIVEEANEKYQDKKIVQESESEKYQDVKIEENVHDQEEKILEESKSEIYQEDKIMEECDGEKYQEVNILQEFECDKYEDEKIMEESKNEKYQEQKIEEEFKNIKYQDEKTMEESETDKCQEEKIEEESDNEKYENEKIVEESENVKDQDEKMMEESQSEKYQDEKIEEESENVQEQDEKMMEESESEKYQEAKIMEECGGEKYQEVKILQEFESEKCKDEKIREESKSEKCKEEKITEESDTEKYQEQKIEVESKYAKDQDEKMMEESKSEKGQEEKIKNETEYIKYQDIRTMEEFENENEQKSIENCDSDGKEKDNFQEEYEEALMNQENEEKSSKDFTRTENLTVLKAESDTEIIMIHDTTDEGGVKRTSDQRNEKKERNIPLIKTDEEDPSNADKQNEHEPCAETLFSQHAPLFPESSAARPSQYISLAESIPNHNENEPQMISTDSIQDKSDLSHQEDPKVTTDSLTAVSFSQESLHLPSKNSSGSEENALSTSAISEQASFGQSDGEEGLE</sequence>
<feature type="compositionally biased region" description="Basic and acidic residues" evidence="1">
    <location>
        <begin position="826"/>
        <end position="842"/>
    </location>
</feature>
<feature type="compositionally biased region" description="Basic and acidic residues" evidence="1">
    <location>
        <begin position="629"/>
        <end position="643"/>
    </location>
</feature>
<feature type="compositionally biased region" description="Basic and acidic residues" evidence="1">
    <location>
        <begin position="1081"/>
        <end position="1102"/>
    </location>
</feature>
<evidence type="ECO:0000259" key="2">
    <source>
        <dbReference type="PROSITE" id="PS51263"/>
    </source>
</evidence>
<evidence type="ECO:0000313" key="4">
    <source>
        <dbReference type="Proteomes" id="UP001059041"/>
    </source>
</evidence>
<dbReference type="GO" id="GO:0030864">
    <property type="term" value="C:cortical actin cytoskeleton"/>
    <property type="evidence" value="ECO:0007669"/>
    <property type="project" value="TreeGrafter"/>
</dbReference>
<dbReference type="GO" id="GO:0005884">
    <property type="term" value="C:actin filament"/>
    <property type="evidence" value="ECO:0007669"/>
    <property type="project" value="TreeGrafter"/>
</dbReference>
<feature type="compositionally biased region" description="Basic and acidic residues" evidence="1">
    <location>
        <begin position="585"/>
        <end position="600"/>
    </location>
</feature>
<feature type="compositionally biased region" description="Acidic residues" evidence="1">
    <location>
        <begin position="574"/>
        <end position="584"/>
    </location>
</feature>
<reference evidence="3" key="1">
    <citation type="submission" date="2021-02" db="EMBL/GenBank/DDBJ databases">
        <title>Comparative genomics reveals that relaxation of natural selection precedes convergent phenotypic evolution of cavefish.</title>
        <authorList>
            <person name="Peng Z."/>
        </authorList>
    </citation>
    <scope>NUCLEOTIDE SEQUENCE</scope>
    <source>
        <tissue evidence="3">Muscle</tissue>
    </source>
</reference>
<dbReference type="InterPro" id="IPR029006">
    <property type="entry name" value="ADF-H/Gelsolin-like_dom_sf"/>
</dbReference>
<dbReference type="GO" id="GO:0045211">
    <property type="term" value="C:postsynaptic membrane"/>
    <property type="evidence" value="ECO:0007669"/>
    <property type="project" value="TreeGrafter"/>
</dbReference>
<evidence type="ECO:0000256" key="1">
    <source>
        <dbReference type="SAM" id="MobiDB-lite"/>
    </source>
</evidence>
<dbReference type="PROSITE" id="PS51263">
    <property type="entry name" value="ADF_H"/>
    <property type="match status" value="1"/>
</dbReference>
<dbReference type="GO" id="GO:0014069">
    <property type="term" value="C:postsynaptic density"/>
    <property type="evidence" value="ECO:0007669"/>
    <property type="project" value="TreeGrafter"/>
</dbReference>
<dbReference type="EMBL" id="JAFHDT010000019">
    <property type="protein sequence ID" value="KAI7796043.1"/>
    <property type="molecule type" value="Genomic_DNA"/>
</dbReference>
<dbReference type="GO" id="GO:0098974">
    <property type="term" value="P:postsynaptic actin cytoskeleton organization"/>
    <property type="evidence" value="ECO:0007669"/>
    <property type="project" value="TreeGrafter"/>
</dbReference>
<feature type="compositionally biased region" description="Basic and acidic residues" evidence="1">
    <location>
        <begin position="1171"/>
        <end position="1185"/>
    </location>
</feature>
<dbReference type="AlphaFoldDB" id="A0A9W7TGH8"/>
<dbReference type="GO" id="GO:0030427">
    <property type="term" value="C:site of polarized growth"/>
    <property type="evidence" value="ECO:0007669"/>
    <property type="project" value="TreeGrafter"/>
</dbReference>
<dbReference type="GO" id="GO:0045773">
    <property type="term" value="P:positive regulation of axon extension"/>
    <property type="evidence" value="ECO:0007669"/>
    <property type="project" value="TreeGrafter"/>
</dbReference>
<evidence type="ECO:0000313" key="3">
    <source>
        <dbReference type="EMBL" id="KAI7796043.1"/>
    </source>
</evidence>
<dbReference type="GO" id="GO:0030027">
    <property type="term" value="C:lamellipodium"/>
    <property type="evidence" value="ECO:0007669"/>
    <property type="project" value="TreeGrafter"/>
</dbReference>
<feature type="compositionally biased region" description="Basic and acidic residues" evidence="1">
    <location>
        <begin position="608"/>
        <end position="622"/>
    </location>
</feature>
<feature type="region of interest" description="Disordered" evidence="1">
    <location>
        <begin position="937"/>
        <end position="997"/>
    </location>
</feature>
<keyword evidence="4" id="KW-1185">Reference proteome</keyword>
<dbReference type="GO" id="GO:0051015">
    <property type="term" value="F:actin filament binding"/>
    <property type="evidence" value="ECO:0007669"/>
    <property type="project" value="TreeGrafter"/>
</dbReference>
<dbReference type="PANTHER" id="PTHR10829:SF9">
    <property type="entry name" value="ADF-H DOMAIN-CONTAINING PROTEIN"/>
    <property type="match status" value="1"/>
</dbReference>
<gene>
    <name evidence="3" type="ORF">IRJ41_012518</name>
</gene>
<dbReference type="Proteomes" id="UP001059041">
    <property type="component" value="Linkage Group LG19"/>
</dbReference>
<feature type="compositionally biased region" description="Basic and acidic residues" evidence="1">
    <location>
        <begin position="1014"/>
        <end position="1038"/>
    </location>
</feature>
<feature type="compositionally biased region" description="Polar residues" evidence="1">
    <location>
        <begin position="1156"/>
        <end position="1170"/>
    </location>
</feature>
<feature type="compositionally biased region" description="Basic and acidic residues" evidence="1">
    <location>
        <begin position="850"/>
        <end position="884"/>
    </location>
</feature>
<dbReference type="PANTHER" id="PTHR10829">
    <property type="entry name" value="CORTACTIN AND DREBRIN"/>
    <property type="match status" value="1"/>
</dbReference>
<feature type="region of interest" description="Disordered" evidence="1">
    <location>
        <begin position="139"/>
        <end position="158"/>
    </location>
</feature>
<dbReference type="InterPro" id="IPR002108">
    <property type="entry name" value="ADF-H"/>
</dbReference>
<organism evidence="3 4">
    <name type="scientific">Triplophysa rosa</name>
    <name type="common">Cave loach</name>
    <dbReference type="NCBI Taxonomy" id="992332"/>
    <lineage>
        <taxon>Eukaryota</taxon>
        <taxon>Metazoa</taxon>
        <taxon>Chordata</taxon>
        <taxon>Craniata</taxon>
        <taxon>Vertebrata</taxon>
        <taxon>Euteleostomi</taxon>
        <taxon>Actinopterygii</taxon>
        <taxon>Neopterygii</taxon>
        <taxon>Teleostei</taxon>
        <taxon>Ostariophysi</taxon>
        <taxon>Cypriniformes</taxon>
        <taxon>Nemacheilidae</taxon>
        <taxon>Triplophysa</taxon>
    </lineage>
</organism>
<feature type="compositionally biased region" description="Basic and acidic residues" evidence="1">
    <location>
        <begin position="460"/>
        <end position="478"/>
    </location>
</feature>
<dbReference type="SUPFAM" id="SSF55753">
    <property type="entry name" value="Actin depolymerizing proteins"/>
    <property type="match status" value="1"/>
</dbReference>
<feature type="compositionally biased region" description="Basic and acidic residues" evidence="1">
    <location>
        <begin position="655"/>
        <end position="691"/>
    </location>
</feature>
<feature type="region of interest" description="Disordered" evidence="1">
    <location>
        <begin position="826"/>
        <end position="910"/>
    </location>
</feature>
<feature type="region of interest" description="Disordered" evidence="1">
    <location>
        <begin position="460"/>
        <end position="506"/>
    </location>
</feature>
<dbReference type="GO" id="GO:0048812">
    <property type="term" value="P:neuron projection morphogenesis"/>
    <property type="evidence" value="ECO:0007669"/>
    <property type="project" value="TreeGrafter"/>
</dbReference>
<dbReference type="GO" id="GO:0030425">
    <property type="term" value="C:dendrite"/>
    <property type="evidence" value="ECO:0007669"/>
    <property type="project" value="TreeGrafter"/>
</dbReference>
<dbReference type="OrthoDB" id="20822at2759"/>
<feature type="compositionally biased region" description="Polar residues" evidence="1">
    <location>
        <begin position="300"/>
        <end position="314"/>
    </location>
</feature>
<feature type="compositionally biased region" description="Basic and acidic residues" evidence="1">
    <location>
        <begin position="1051"/>
        <end position="1061"/>
    </location>
</feature>
<feature type="compositionally biased region" description="Polar residues" evidence="1">
    <location>
        <begin position="1186"/>
        <end position="1228"/>
    </location>
</feature>
<feature type="region of interest" description="Disordered" evidence="1">
    <location>
        <begin position="183"/>
        <end position="204"/>
    </location>
</feature>
<feature type="compositionally biased region" description="Basic and acidic residues" evidence="1">
    <location>
        <begin position="714"/>
        <end position="750"/>
    </location>
</feature>
<feature type="region of interest" description="Disordered" evidence="1">
    <location>
        <begin position="300"/>
        <end position="320"/>
    </location>
</feature>
<feature type="compositionally biased region" description="Basic and acidic residues" evidence="1">
    <location>
        <begin position="188"/>
        <end position="204"/>
    </location>
</feature>
<feature type="compositionally biased region" description="Polar residues" evidence="1">
    <location>
        <begin position="347"/>
        <end position="365"/>
    </location>
</feature>
<protein>
    <submittedName>
        <fullName evidence="3">Trichohyalin-like</fullName>
    </submittedName>
</protein>
<feature type="region of interest" description="Disordered" evidence="1">
    <location>
        <begin position="1014"/>
        <end position="1236"/>
    </location>
</feature>